<evidence type="ECO:0000313" key="10">
    <source>
        <dbReference type="EMBL" id="WBW71601.1"/>
    </source>
</evidence>
<dbReference type="InterPro" id="IPR009401">
    <property type="entry name" value="Med13_C"/>
</dbReference>
<keyword evidence="11" id="KW-1185">Reference proteome</keyword>
<evidence type="ECO:0000256" key="4">
    <source>
        <dbReference type="ARBA" id="ARBA00023015"/>
    </source>
</evidence>
<dbReference type="KEGG" id="som:SOMG_00292"/>
<keyword evidence="6 8" id="KW-0804">Transcription</keyword>
<reference evidence="10 11" key="1">
    <citation type="journal article" date="2023" name="G3 (Bethesda)">
        <title>A high-quality reference genome for the fission yeast Schizosaccharomyces osmophilus.</title>
        <authorList>
            <person name="Jia G.S."/>
            <person name="Zhang W.C."/>
            <person name="Liang Y."/>
            <person name="Liu X.H."/>
            <person name="Rhind N."/>
            <person name="Pidoux A."/>
            <person name="Brysch-Herzberg M."/>
            <person name="Du L.L."/>
        </authorList>
    </citation>
    <scope>NUCLEOTIDE SEQUENCE [LARGE SCALE GENOMIC DNA]</scope>
    <source>
        <strain evidence="10 11">CBS 15793</strain>
    </source>
</reference>
<gene>
    <name evidence="10" type="primary">med13</name>
    <name evidence="10" type="ORF">SOMG_00292</name>
</gene>
<dbReference type="RefSeq" id="XP_056035844.1">
    <property type="nucleotide sequence ID" value="XM_056179087.1"/>
</dbReference>
<proteinExistence type="inferred from homology"/>
<name>A0AAE9WA35_9SCHI</name>
<evidence type="ECO:0000256" key="7">
    <source>
        <dbReference type="ARBA" id="ARBA00023242"/>
    </source>
</evidence>
<sequence>MQQDEVQLLNFSSIPCPETIFYAKYEIQNSGNETALQDLYDFETSLKNKSQICCVLDGSLYLYAFDSIPLLPEPRPSMLVLNDSGSLGRSFFQHKTISITYLIQVNFVQALRRLSVYHLCKEYGFLSLKEFLVPIRAASTFCLEGLDVYEYPLLGLHIGFLTNGSMEFSFRPTGLSLYCLSNIANLEDYVSKEVVVLPFGCKAKLISFQAPSSILTIETLQNRYGFSNLSITKWVGIQVDFLDYAFSWPLCLCFLIKTPFSTRLVNDFDKYFSAEAYSFPFYASKDMLSKECTHMDQDKTKVYSNSENLGHTASACAPLKPELPNPLAIPSSPQLPIHETNDPFPSAENGMEEVDRGNDLLMEDIEEAGITEADFDYFDLPTHEVNSYPQNMEEIEQKSESLNQVGLESFLEETQVDRQRLPLSPKTFTQENNIATKTLSKSPSELAIPKAPLKSPSMDDSNIESYFHDEVVPPQYNAIPISSSSINIAKKYSIGGKYWCPSDLLHRSDSLGSLTNSVSSVEEEKHLYDNLRETIKHQPNSGLELSIQTRVSFPSLETKSAKLLSPSSFNSDTDVTKINDSFEPLLDDYNLKHLKMIKEEALLEIMLSQPFYFYLLPFWRNQNSDYISCNDSHDYLYIQEATKGFLEDLFSGLSRRISLRSCASRETEMNGNGTKGVDVANTYLINVNQPGVILKSNNQKLTVDFNATKHWLSLNLQPLDEKRNYRVLLFTQEKPESITLVKSLFDDIRFAYENSYFGKLEFGNLVTLQKNGIIDYDSPCLKSFSESGDQFNEQQSTSISDLAKECANVYSNDNVLVLFFVDDSVRSFFSTCQLFTLFNEVISNETKKAGLLNDKLFLRIIPSSAVCAIGQPLAMKDLSPTTIALDIYSTPPLNNSSFKAKFRPFAVEKPIGTLLDYKLANTNSASALFNDYTLHVTYTIVLNKYLLCNWSDTYGELEHIKWFLLSETDSMVDVFQKIWRTSNEIMKIGSFSWCLSIMKVGVLSLEELNAWKQVADSQEFMDKSTFVIGNCLIYDIFKPCIKPFFNILFRSCNNPCNSLQTPENIEIAGIVREAATLVPNFNALNINPCLAYGLLGHSKCGYVVPVANIQLFHLKQSEPTLVLRKILREYMFMSSSSIKNHYSSVPIPHNISTVLYQGQLLDYLRGGDH</sequence>
<dbReference type="GeneID" id="80873776"/>
<evidence type="ECO:0000256" key="1">
    <source>
        <dbReference type="ARBA" id="ARBA00004123"/>
    </source>
</evidence>
<keyword evidence="5 8" id="KW-0010">Activator</keyword>
<evidence type="ECO:0000256" key="5">
    <source>
        <dbReference type="ARBA" id="ARBA00023159"/>
    </source>
</evidence>
<feature type="domain" description="Mediator complex subunit Med13 C-terminal" evidence="9">
    <location>
        <begin position="904"/>
        <end position="1019"/>
    </location>
</feature>
<dbReference type="GO" id="GO:0003712">
    <property type="term" value="F:transcription coregulator activity"/>
    <property type="evidence" value="ECO:0007669"/>
    <property type="project" value="InterPro"/>
</dbReference>
<dbReference type="EMBL" id="CP115611">
    <property type="protein sequence ID" value="WBW71601.1"/>
    <property type="molecule type" value="Genomic_DNA"/>
</dbReference>
<comment type="function">
    <text evidence="8">Component of the SRB8-11 complex. The SRB8-11 complex is a regulatory module of the Mediator complex which is itself involved in regulation of basal and activated RNA polymerase II-dependent transcription. The SRB8-11 complex may be involved in the transcriptional repression of a subset of genes regulated by Mediator. It may inhibit the association of the Mediator complex with RNA polymerase II to form the holoenzyme complex.</text>
</comment>
<evidence type="ECO:0000313" key="11">
    <source>
        <dbReference type="Proteomes" id="UP001212411"/>
    </source>
</evidence>
<dbReference type="Proteomes" id="UP001212411">
    <property type="component" value="Chromosome 1"/>
</dbReference>
<comment type="similarity">
    <text evidence="2 8">Belongs to the Mediator complex subunit 13 family.</text>
</comment>
<evidence type="ECO:0000256" key="2">
    <source>
        <dbReference type="ARBA" id="ARBA00009354"/>
    </source>
</evidence>
<organism evidence="10 11">
    <name type="scientific">Schizosaccharomyces osmophilus</name>
    <dbReference type="NCBI Taxonomy" id="2545709"/>
    <lineage>
        <taxon>Eukaryota</taxon>
        <taxon>Fungi</taxon>
        <taxon>Dikarya</taxon>
        <taxon>Ascomycota</taxon>
        <taxon>Taphrinomycotina</taxon>
        <taxon>Schizosaccharomycetes</taxon>
        <taxon>Schizosaccharomycetales</taxon>
        <taxon>Schizosaccharomycetaceae</taxon>
        <taxon>Schizosaccharomyces</taxon>
    </lineage>
</organism>
<accession>A0AAE9WA35</accession>
<keyword evidence="3 8" id="KW-0678">Repressor</keyword>
<evidence type="ECO:0000259" key="9">
    <source>
        <dbReference type="Pfam" id="PF06333"/>
    </source>
</evidence>
<evidence type="ECO:0000256" key="3">
    <source>
        <dbReference type="ARBA" id="ARBA00022491"/>
    </source>
</evidence>
<evidence type="ECO:0000256" key="6">
    <source>
        <dbReference type="ARBA" id="ARBA00023163"/>
    </source>
</evidence>
<dbReference type="Pfam" id="PF06333">
    <property type="entry name" value="Med13_C"/>
    <property type="match status" value="1"/>
</dbReference>
<keyword evidence="7 8" id="KW-0539">Nucleus</keyword>
<comment type="subunit">
    <text evidence="8">Component of the SRB8-11 complex, which itself associates with the Mediator complex.</text>
</comment>
<comment type="subcellular location">
    <subcellularLocation>
        <location evidence="1 8">Nucleus</location>
    </subcellularLocation>
</comment>
<keyword evidence="4 8" id="KW-0805">Transcription regulation</keyword>
<dbReference type="GO" id="GO:0016592">
    <property type="term" value="C:mediator complex"/>
    <property type="evidence" value="ECO:0007669"/>
    <property type="project" value="InterPro"/>
</dbReference>
<dbReference type="AlphaFoldDB" id="A0AAE9WA35"/>
<dbReference type="GO" id="GO:0006357">
    <property type="term" value="P:regulation of transcription by RNA polymerase II"/>
    <property type="evidence" value="ECO:0007669"/>
    <property type="project" value="InterPro"/>
</dbReference>
<protein>
    <recommendedName>
        <fullName evidence="8">Mediator of RNA polymerase II transcription subunit 13</fullName>
    </recommendedName>
    <alternativeName>
        <fullName evidence="8">Mediator complex subunit 13</fullName>
    </alternativeName>
</protein>
<evidence type="ECO:0000256" key="8">
    <source>
        <dbReference type="RuleBase" id="RU364134"/>
    </source>
</evidence>